<reference evidence="1" key="1">
    <citation type="submission" date="2022-04" db="EMBL/GenBank/DDBJ databases">
        <title>Complete genome sequence of a cyanobacterium, Nostoc sp. SO-36, isolated in Antarctica.</title>
        <authorList>
            <person name="Kanesaki Y."/>
            <person name="Effendi D."/>
            <person name="Sakamoto T."/>
            <person name="Ohtani S."/>
            <person name="Awai K."/>
        </authorList>
    </citation>
    <scope>NUCLEOTIDE SEQUENCE</scope>
    <source>
        <strain evidence="1">SO-36</strain>
    </source>
</reference>
<protein>
    <submittedName>
        <fullName evidence="1">Uncharacterized protein</fullName>
    </submittedName>
</protein>
<sequence>MGHWAWGIGHGALGMGHWEWGIGNGAINYSFPASPAPLLLCPSAFLFPSNYRGSFFNHTVN</sequence>
<name>A0ABN6QE55_NOSCO</name>
<dbReference type="EMBL" id="AP025732">
    <property type="protein sequence ID" value="BDI20237.1"/>
    <property type="molecule type" value="Genomic_DNA"/>
</dbReference>
<gene>
    <name evidence="1" type="ORF">ANSO36C_60390</name>
</gene>
<keyword evidence="2" id="KW-1185">Reference proteome</keyword>
<dbReference type="Proteomes" id="UP001055453">
    <property type="component" value="Chromosome"/>
</dbReference>
<evidence type="ECO:0000313" key="2">
    <source>
        <dbReference type="Proteomes" id="UP001055453"/>
    </source>
</evidence>
<evidence type="ECO:0000313" key="1">
    <source>
        <dbReference type="EMBL" id="BDI20237.1"/>
    </source>
</evidence>
<accession>A0ABN6QE55</accession>
<organism evidence="1 2">
    <name type="scientific">Nostoc cf. commune SO-36</name>
    <dbReference type="NCBI Taxonomy" id="449208"/>
    <lineage>
        <taxon>Bacteria</taxon>
        <taxon>Bacillati</taxon>
        <taxon>Cyanobacteriota</taxon>
        <taxon>Cyanophyceae</taxon>
        <taxon>Nostocales</taxon>
        <taxon>Nostocaceae</taxon>
        <taxon>Nostoc</taxon>
    </lineage>
</organism>
<proteinExistence type="predicted"/>